<dbReference type="SUPFAM" id="SSF56801">
    <property type="entry name" value="Acetyl-CoA synthetase-like"/>
    <property type="match status" value="1"/>
</dbReference>
<dbReference type="OrthoDB" id="10058993at2759"/>
<dbReference type="Gene3D" id="3.40.50.720">
    <property type="entry name" value="NAD(P)-binding Rossmann-like Domain"/>
    <property type="match status" value="1"/>
</dbReference>
<organism evidence="4 6">
    <name type="scientific">Rotaria sordida</name>
    <dbReference type="NCBI Taxonomy" id="392033"/>
    <lineage>
        <taxon>Eukaryota</taxon>
        <taxon>Metazoa</taxon>
        <taxon>Spiralia</taxon>
        <taxon>Gnathifera</taxon>
        <taxon>Rotifera</taxon>
        <taxon>Eurotatoria</taxon>
        <taxon>Bdelloidea</taxon>
        <taxon>Philodinida</taxon>
        <taxon>Philodinidae</taxon>
        <taxon>Rotaria</taxon>
    </lineage>
</organism>
<dbReference type="EMBL" id="CAJOBE010005339">
    <property type="protein sequence ID" value="CAF3969186.1"/>
    <property type="molecule type" value="Genomic_DNA"/>
</dbReference>
<protein>
    <submittedName>
        <fullName evidence="4">Uncharacterized protein</fullName>
    </submittedName>
</protein>
<dbReference type="InterPro" id="IPR051414">
    <property type="entry name" value="Adenylate-forming_Reductase"/>
</dbReference>
<dbReference type="PANTHER" id="PTHR43439:SF2">
    <property type="entry name" value="ENZYME, PUTATIVE (JCVI)-RELATED"/>
    <property type="match status" value="1"/>
</dbReference>
<proteinExistence type="predicted"/>
<evidence type="ECO:0000313" key="3">
    <source>
        <dbReference type="EMBL" id="CAF1015932.1"/>
    </source>
</evidence>
<dbReference type="InterPro" id="IPR036291">
    <property type="entry name" value="NAD(P)-bd_dom_sf"/>
</dbReference>
<dbReference type="EMBL" id="CAJNOO010000707">
    <property type="protein sequence ID" value="CAF1015932.1"/>
    <property type="molecule type" value="Genomic_DNA"/>
</dbReference>
<evidence type="ECO:0000313" key="6">
    <source>
        <dbReference type="Proteomes" id="UP000663889"/>
    </source>
</evidence>
<dbReference type="Proteomes" id="UP000663889">
    <property type="component" value="Unassembled WGS sequence"/>
</dbReference>
<reference evidence="4" key="1">
    <citation type="submission" date="2021-02" db="EMBL/GenBank/DDBJ databases">
        <authorList>
            <person name="Nowell W R."/>
        </authorList>
    </citation>
    <scope>NUCLEOTIDE SEQUENCE</scope>
</reference>
<comment type="caution">
    <text evidence="4">The sequence shown here is derived from an EMBL/GenBank/DDBJ whole genome shotgun (WGS) entry which is preliminary data.</text>
</comment>
<dbReference type="Proteomes" id="UP000663874">
    <property type="component" value="Unassembled WGS sequence"/>
</dbReference>
<sequence length="360" mass="40286">MAPDFTTNGPYSPGDLFLEEPPGSGHYIIQARKDDILVHTTGEKTNPVPIELSIQEHPIVKRAVVIGHQRLCCSALIELDSEEASQHEPHSIEEQVFTAVKAANKDAPTHSHIALALIKILPMDKYLPTTGKGNEIKEEPLPRQAEIALAQGYGQAKYAGEHMCLAAMDLWGVPVDIYRYGQISGDSKTGVWNTAEMIPLMICAGGGELGVLPDDCQQVDWIPVNYAAACIADIVMNTTTEMASPVERVHHILNPHVISWSELLEYLQSSGLQFKVISTKEWLRMILDSPKNPVYALASFFEKMFAKGKNMEFAKFSMEKTSRRTTMLERCPPIDQKLIQHYLKYWWKIGFLKHGYTPNV</sequence>
<dbReference type="EMBL" id="CAJNOU010000874">
    <property type="protein sequence ID" value="CAF1106477.1"/>
    <property type="molecule type" value="Genomic_DNA"/>
</dbReference>
<evidence type="ECO:0000313" key="4">
    <source>
        <dbReference type="EMBL" id="CAF1106477.1"/>
    </source>
</evidence>
<accession>A0A814PJ81</accession>
<keyword evidence="1" id="KW-0596">Phosphopantetheine</keyword>
<evidence type="ECO:0000256" key="1">
    <source>
        <dbReference type="ARBA" id="ARBA00022450"/>
    </source>
</evidence>
<dbReference type="SUPFAM" id="SSF51735">
    <property type="entry name" value="NAD(P)-binding Rossmann-fold domains"/>
    <property type="match status" value="1"/>
</dbReference>
<dbReference type="Pfam" id="PF23562">
    <property type="entry name" value="AMP-binding_C_3"/>
    <property type="match status" value="1"/>
</dbReference>
<gene>
    <name evidence="5" type="ORF">FNK824_LOCUS24230</name>
    <name evidence="3" type="ORF">RFH988_LOCUS14939</name>
    <name evidence="4" type="ORF">SEV965_LOCUS16154</name>
</gene>
<dbReference type="Proteomes" id="UP000663882">
    <property type="component" value="Unassembled WGS sequence"/>
</dbReference>
<keyword evidence="2" id="KW-0597">Phosphoprotein</keyword>
<name>A0A814PJ81_9BILA</name>
<evidence type="ECO:0000313" key="5">
    <source>
        <dbReference type="EMBL" id="CAF3969186.1"/>
    </source>
</evidence>
<evidence type="ECO:0000256" key="2">
    <source>
        <dbReference type="ARBA" id="ARBA00022553"/>
    </source>
</evidence>
<dbReference type="PANTHER" id="PTHR43439">
    <property type="entry name" value="PHENYLACETATE-COENZYME A LIGASE"/>
    <property type="match status" value="1"/>
</dbReference>
<dbReference type="AlphaFoldDB" id="A0A814PJ81"/>